<dbReference type="PANTHER" id="PTHR10590">
    <property type="entry name" value="SODIUM/NUCLEOSIDE COTRANSPORTER"/>
    <property type="match status" value="1"/>
</dbReference>
<keyword evidence="2" id="KW-0472">Membrane</keyword>
<keyword evidence="2" id="KW-1133">Transmembrane helix</keyword>
<feature type="compositionally biased region" description="Polar residues" evidence="1">
    <location>
        <begin position="92"/>
        <end position="101"/>
    </location>
</feature>
<feature type="domain" description="Nucleoside transporter/FeoB GTPase Gate" evidence="3">
    <location>
        <begin position="30"/>
        <end position="84"/>
    </location>
</feature>
<name>A0A6J4Q942_9ACTN</name>
<feature type="region of interest" description="Disordered" evidence="1">
    <location>
        <begin position="86"/>
        <end position="148"/>
    </location>
</feature>
<dbReference type="GO" id="GO:0015293">
    <property type="term" value="F:symporter activity"/>
    <property type="evidence" value="ECO:0007669"/>
    <property type="project" value="TreeGrafter"/>
</dbReference>
<dbReference type="Pfam" id="PF07670">
    <property type="entry name" value="Gate"/>
    <property type="match status" value="1"/>
</dbReference>
<dbReference type="GO" id="GO:0005886">
    <property type="term" value="C:plasma membrane"/>
    <property type="evidence" value="ECO:0007669"/>
    <property type="project" value="TreeGrafter"/>
</dbReference>
<dbReference type="PANTHER" id="PTHR10590:SF4">
    <property type="entry name" value="SOLUTE CARRIER FAMILY 28 MEMBER 3"/>
    <property type="match status" value="1"/>
</dbReference>
<proteinExistence type="predicted"/>
<feature type="compositionally biased region" description="Low complexity" evidence="1">
    <location>
        <begin position="117"/>
        <end position="127"/>
    </location>
</feature>
<evidence type="ECO:0000313" key="4">
    <source>
        <dbReference type="EMBL" id="CAA9436497.1"/>
    </source>
</evidence>
<accession>A0A6J4Q942</accession>
<organism evidence="4">
    <name type="scientific">uncultured Rubrobacteraceae bacterium</name>
    <dbReference type="NCBI Taxonomy" id="349277"/>
    <lineage>
        <taxon>Bacteria</taxon>
        <taxon>Bacillati</taxon>
        <taxon>Actinomycetota</taxon>
        <taxon>Rubrobacteria</taxon>
        <taxon>Rubrobacterales</taxon>
        <taxon>Rubrobacteraceae</taxon>
        <taxon>environmental samples</taxon>
    </lineage>
</organism>
<keyword evidence="2" id="KW-0812">Transmembrane</keyword>
<protein>
    <submittedName>
        <fullName evidence="4">Nucleoside permease NupC</fullName>
    </submittedName>
</protein>
<dbReference type="AlphaFoldDB" id="A0A6J4Q942"/>
<evidence type="ECO:0000256" key="2">
    <source>
        <dbReference type="SAM" id="Phobius"/>
    </source>
</evidence>
<reference evidence="4" key="1">
    <citation type="submission" date="2020-02" db="EMBL/GenBank/DDBJ databases">
        <authorList>
            <person name="Meier V. D."/>
        </authorList>
    </citation>
    <scope>NUCLEOTIDE SEQUENCE</scope>
    <source>
        <strain evidence="4">AVDCRST_MAG03</strain>
    </source>
</reference>
<evidence type="ECO:0000256" key="1">
    <source>
        <dbReference type="SAM" id="MobiDB-lite"/>
    </source>
</evidence>
<dbReference type="EMBL" id="CADCUT010000214">
    <property type="protein sequence ID" value="CAA9436497.1"/>
    <property type="molecule type" value="Genomic_DNA"/>
</dbReference>
<feature type="transmembrane region" description="Helical" evidence="2">
    <location>
        <begin position="29"/>
        <end position="50"/>
    </location>
</feature>
<sequence>MQAAIDSSNAGIQFLFGPVLPGQDAGPVFAFQVLPIIIFFASLTSVLYYLGVMQFVVNGLGRGLQKALGTESLSVTSDIFLGPTEAPPAKYQSKSGPTSPSGPAMKPSSDVENPVATLPTLFLLPSSPRREPPGGRQDRTSRRPSELVGQLLQGPAVAVWVAEGRVQDPPEVLDLADIHPTSSELRARRVDVRDDQVQAPDGAWRRVDDARAYGDRAGRSRGCQLHDAELLAGRLVVVHPEAHLLGVEGLRAVHVRDGDRYQLEPVVHGDLPLFRPLALTLAR</sequence>
<evidence type="ECO:0000259" key="3">
    <source>
        <dbReference type="Pfam" id="PF07670"/>
    </source>
</evidence>
<gene>
    <name evidence="4" type="ORF">AVDCRST_MAG03-3643</name>
</gene>
<dbReference type="InterPro" id="IPR008276">
    <property type="entry name" value="C_nuclsd_transpt"/>
</dbReference>
<dbReference type="InterPro" id="IPR011642">
    <property type="entry name" value="Gate_dom"/>
</dbReference>
<dbReference type="GO" id="GO:0005337">
    <property type="term" value="F:nucleoside transmembrane transporter activity"/>
    <property type="evidence" value="ECO:0007669"/>
    <property type="project" value="InterPro"/>
</dbReference>
<feature type="compositionally biased region" description="Basic and acidic residues" evidence="1">
    <location>
        <begin position="128"/>
        <end position="145"/>
    </location>
</feature>